<dbReference type="SUPFAM" id="SSF47565">
    <property type="entry name" value="Insect pheromone/odorant-binding proteins"/>
    <property type="match status" value="1"/>
</dbReference>
<protein>
    <recommendedName>
        <fullName evidence="4">Odorant binding protein</fullName>
    </recommendedName>
</protein>
<dbReference type="PANTHER" id="PTHR11857">
    <property type="entry name" value="ODORANT BINDING PROTEIN-RELATED"/>
    <property type="match status" value="1"/>
</dbReference>
<dbReference type="Pfam" id="PF01395">
    <property type="entry name" value="PBP_GOBP"/>
    <property type="match status" value="1"/>
</dbReference>
<dbReference type="GO" id="GO:0005615">
    <property type="term" value="C:extracellular space"/>
    <property type="evidence" value="ECO:0007669"/>
    <property type="project" value="TreeGrafter"/>
</dbReference>
<evidence type="ECO:0000256" key="2">
    <source>
        <dbReference type="SAM" id="SignalP"/>
    </source>
</evidence>
<evidence type="ECO:0000313" key="3">
    <source>
        <dbReference type="EMBL" id="PCG80284.1"/>
    </source>
</evidence>
<dbReference type="CDD" id="cd23992">
    <property type="entry name" value="PBP_GOBP"/>
    <property type="match status" value="1"/>
</dbReference>
<feature type="signal peptide" evidence="2">
    <location>
        <begin position="1"/>
        <end position="21"/>
    </location>
</feature>
<dbReference type="GO" id="GO:0007608">
    <property type="term" value="P:sensory perception of smell"/>
    <property type="evidence" value="ECO:0007669"/>
    <property type="project" value="TreeGrafter"/>
</dbReference>
<gene>
    <name evidence="3" type="ORF">B5V51_9452</name>
</gene>
<reference evidence="3" key="1">
    <citation type="submission" date="2017-09" db="EMBL/GenBank/DDBJ databases">
        <title>Contemporary evolution of a Lepidopteran species, Heliothis virescens, in response to modern agricultural practices.</title>
        <authorList>
            <person name="Fritz M.L."/>
            <person name="Deyonke A.M."/>
            <person name="Papanicolaou A."/>
            <person name="Micinski S."/>
            <person name="Westbrook J."/>
            <person name="Gould F."/>
        </authorList>
    </citation>
    <scope>NUCLEOTIDE SEQUENCE [LARGE SCALE GENOMIC DNA]</scope>
    <source>
        <strain evidence="3">HvINT-</strain>
        <tissue evidence="3">Whole body</tissue>
    </source>
</reference>
<dbReference type="InterPro" id="IPR036728">
    <property type="entry name" value="PBP_GOBP_sf"/>
</dbReference>
<accession>A0A2A4K8Q3</accession>
<dbReference type="InterPro" id="IPR006170">
    <property type="entry name" value="PBP/GOBP"/>
</dbReference>
<dbReference type="SMART" id="SM00708">
    <property type="entry name" value="PhBP"/>
    <property type="match status" value="1"/>
</dbReference>
<organism evidence="3">
    <name type="scientific">Heliothis virescens</name>
    <name type="common">Tobacco budworm moth</name>
    <dbReference type="NCBI Taxonomy" id="7102"/>
    <lineage>
        <taxon>Eukaryota</taxon>
        <taxon>Metazoa</taxon>
        <taxon>Ecdysozoa</taxon>
        <taxon>Arthropoda</taxon>
        <taxon>Hexapoda</taxon>
        <taxon>Insecta</taxon>
        <taxon>Pterygota</taxon>
        <taxon>Neoptera</taxon>
        <taxon>Endopterygota</taxon>
        <taxon>Lepidoptera</taxon>
        <taxon>Glossata</taxon>
        <taxon>Ditrysia</taxon>
        <taxon>Noctuoidea</taxon>
        <taxon>Noctuidae</taxon>
        <taxon>Heliothinae</taxon>
        <taxon>Heliothis</taxon>
    </lineage>
</organism>
<dbReference type="EMBL" id="NWSH01000044">
    <property type="protein sequence ID" value="PCG80284.1"/>
    <property type="molecule type" value="Genomic_DNA"/>
</dbReference>
<dbReference type="AlphaFoldDB" id="A0A2A4K8Q3"/>
<dbReference type="GO" id="GO:0005549">
    <property type="term" value="F:odorant binding"/>
    <property type="evidence" value="ECO:0007669"/>
    <property type="project" value="InterPro"/>
</dbReference>
<sequence length="147" mass="15789">MSKFTCLVLCVMAVSLGRVRSSELEKAAIRAAVFPLIADCAKEHGISLDQLKAAKAARSADGLKPCFQSCVYKKTGIFNDNGEYDINNAKAKLQKFVTNDEEYARIAAVGKTCAAVNDKPVTDGAAGCERAALLTACFMEHRAQIII</sequence>
<keyword evidence="1 2" id="KW-0732">Signal</keyword>
<feature type="chain" id="PRO_5012562552" description="Odorant binding protein" evidence="2">
    <location>
        <begin position="22"/>
        <end position="147"/>
    </location>
</feature>
<proteinExistence type="predicted"/>
<dbReference type="Gene3D" id="1.10.238.20">
    <property type="entry name" value="Pheromone/general odorant binding protein domain"/>
    <property type="match status" value="1"/>
</dbReference>
<evidence type="ECO:0008006" key="4">
    <source>
        <dbReference type="Google" id="ProtNLM"/>
    </source>
</evidence>
<evidence type="ECO:0000256" key="1">
    <source>
        <dbReference type="ARBA" id="ARBA00022729"/>
    </source>
</evidence>
<name>A0A2A4K8Q3_HELVI</name>
<comment type="caution">
    <text evidence="3">The sequence shown here is derived from an EMBL/GenBank/DDBJ whole genome shotgun (WGS) entry which is preliminary data.</text>
</comment>
<dbReference type="SMR" id="A0A2A4K8Q3"/>